<dbReference type="NCBIfam" id="TIGR02276">
    <property type="entry name" value="beta_rpt_yvtn"/>
    <property type="match status" value="4"/>
</dbReference>
<dbReference type="Pfam" id="PF03442">
    <property type="entry name" value="CBM_X2"/>
    <property type="match status" value="1"/>
</dbReference>
<name>A0A3D9JTR6_9BACL</name>
<dbReference type="SUPFAM" id="SSF81296">
    <property type="entry name" value="E set domains"/>
    <property type="match status" value="1"/>
</dbReference>
<feature type="domain" description="SLH" evidence="8">
    <location>
        <begin position="1243"/>
        <end position="1306"/>
    </location>
</feature>
<organism evidence="9 10">
    <name type="scientific">Cohnella phaseoli</name>
    <dbReference type="NCBI Taxonomy" id="456490"/>
    <lineage>
        <taxon>Bacteria</taxon>
        <taxon>Bacillati</taxon>
        <taxon>Bacillota</taxon>
        <taxon>Bacilli</taxon>
        <taxon>Bacillales</taxon>
        <taxon>Paenibacillaceae</taxon>
        <taxon>Cohnella</taxon>
    </lineage>
</organism>
<dbReference type="InterPro" id="IPR048433">
    <property type="entry name" value="YNCE-like_beta-prop"/>
</dbReference>
<dbReference type="InterPro" id="IPR003961">
    <property type="entry name" value="FN3_dom"/>
</dbReference>
<keyword evidence="1 6" id="KW-0732">Signal</keyword>
<feature type="chain" id="PRO_5017727367" evidence="6">
    <location>
        <begin position="35"/>
        <end position="1436"/>
    </location>
</feature>
<evidence type="ECO:0000256" key="1">
    <source>
        <dbReference type="ARBA" id="ARBA00022729"/>
    </source>
</evidence>
<dbReference type="EMBL" id="QRDZ01000010">
    <property type="protein sequence ID" value="RED76947.1"/>
    <property type="molecule type" value="Genomic_DNA"/>
</dbReference>
<feature type="domain" description="SLH" evidence="8">
    <location>
        <begin position="1307"/>
        <end position="1368"/>
    </location>
</feature>
<evidence type="ECO:0000259" key="7">
    <source>
        <dbReference type="PROSITE" id="PS50853"/>
    </source>
</evidence>
<dbReference type="InterPro" id="IPR011964">
    <property type="entry name" value="YVTN_b-propeller_repeat"/>
</dbReference>
<evidence type="ECO:0000313" key="10">
    <source>
        <dbReference type="Proteomes" id="UP000256977"/>
    </source>
</evidence>
<sequence>MRKSALLVKKGWRIMVVLAMLSGLWLSAPQLASADTKLDELTTGNGPFRTAVNPITNQIYIANEQDSSITIVDGATNKTRVVNTLSHPTAIAVNAVTNRIYVTHPDDDKVSVIDGAGNVIAVIDAGDGPIDIAVNAATNKIYVANMAGDDVAVIDGTNHTTETVVAGDEPYRISVNAVTDKIYVVNKASDNVTVIDGADNSTQTITVESLPNAVAVNPITNKIYVTNQGDDSVTVIDGADNSTEPPVAVGDAPVHIAVNPVTDKIYVANQGDNSVTVIDGTDSSTESVAAGANPQFITVNSVTNKIYVVNLLGAENITIIDGASNTTKEIATGDGPYGIVVNPVTNKIYVTNQNDDTVTVIEGTDNKTETVAVGDAPYAVAVNTITNKIYVPNYYSSTVTVIDGADNTIETVATGGSYDLAVNEVTNKIYVANMGENTVTVIDGVDLSTEIVDVGNSPYHIAVNPITNKIYVANSNSDSVSVIDGLTNEVETVVAGDSPYGIAIDSIRNKIYVSNTDSNDVTIINGADNTTETVAVGATPFEIEVNSVTNKIYVANQMSSTVTVIDGADHTTQSVATGSGPSFLEINSKTNKVYVSAEFGDTVTVIDGADNSTVTLAMGSRHRDISINPATNKIYLNSSMSIGSVTVIDGNSNAMETIAVGKMPGRIAVNTATNRIYVVNQASDSVSVIDGAGRTSSSPLQVEIVPLPGHVASGINNACTFRITNAYHPNPAKVLGVYYQLDETLGEWKRADVSGEDWAATVSSATYGRHVLYALALEAQGDGVTAGIASAYAFNVMPENTISPSVASFDKYAGAVEHADITTTLTLHGYPLASIASDATTLVRDTDYSVTDSTVTIRKEFLAAQPTGTVNLTFTFGSGATLTLPINVIDSTPSPGLSAIAGDGQVVLNWSEVPDTVTYEVYGGTASGVYGAVPIDTVSGSTTSYMATGLTNGTTYYFTVVANRALGDSVSSNEASATPRADNAGIDPTAPSGPGPVDQVEPKKDIEPKTEVFIDKGIIVIQVAPKDIKEVKQEEGRPLDQVVLPQEVVDKLPKLLKTVERPLVRILINDHKSGVNLQLPADLLGEAMSVRSDVTFEARLNGSSFQLEVNVLDLKQLADKLGVDVKDMKVNILIRTLTGSEREELVTVARKQGMTLLSEAVEFRLFVTGGGQMLEIRDFGGTYMMKSIVLDAGMAKRNYTAVLYDPDAQSFTFVPAVTSNDSDRGSESVMRMPHNSIYAVMESAPITFADMQGHWAKSQVEQMASKRIVSGVSKTAYAPDRAITRAEFTALLVRALGIRTETAATGNVFKNVAANAWYASAVEAGARSGLVNGLGESRFAPDERITREQMAVMLTNARVLATGQTTGTRQTTNLPSGFSDAAEVSPWARAAIAEAVADGIIQGITPDRLAPAESATRAQAAVMLKRLMEDIGFLDH</sequence>
<dbReference type="InterPro" id="IPR011048">
    <property type="entry name" value="Haem_d1_sf"/>
</dbReference>
<feature type="domain" description="SLH" evidence="8">
    <location>
        <begin position="1375"/>
        <end position="1436"/>
    </location>
</feature>
<keyword evidence="4" id="KW-0624">Polysaccharide degradation</keyword>
<keyword evidence="10" id="KW-1185">Reference proteome</keyword>
<dbReference type="InterPro" id="IPR013783">
    <property type="entry name" value="Ig-like_fold"/>
</dbReference>
<reference evidence="9 10" key="1">
    <citation type="submission" date="2018-07" db="EMBL/GenBank/DDBJ databases">
        <title>Genomic Encyclopedia of Type Strains, Phase III (KMG-III): the genomes of soil and plant-associated and newly described type strains.</title>
        <authorList>
            <person name="Whitman W."/>
        </authorList>
    </citation>
    <scope>NUCLEOTIDE SEQUENCE [LARGE SCALE GENOMIC DNA]</scope>
    <source>
        <strain evidence="9 10">CECT 7287</strain>
    </source>
</reference>
<dbReference type="Proteomes" id="UP000256977">
    <property type="component" value="Unassembled WGS sequence"/>
</dbReference>
<dbReference type="InterPro" id="IPR005102">
    <property type="entry name" value="Carbo-bd_X2"/>
</dbReference>
<dbReference type="InterPro" id="IPR001119">
    <property type="entry name" value="SLH_dom"/>
</dbReference>
<dbReference type="PROSITE" id="PS51272">
    <property type="entry name" value="SLH"/>
    <property type="match status" value="3"/>
</dbReference>
<dbReference type="CDD" id="cd00063">
    <property type="entry name" value="FN3"/>
    <property type="match status" value="1"/>
</dbReference>
<evidence type="ECO:0000256" key="4">
    <source>
        <dbReference type="ARBA" id="ARBA00023326"/>
    </source>
</evidence>
<dbReference type="Gene3D" id="2.60.40.10">
    <property type="entry name" value="Immunoglobulins"/>
    <property type="match status" value="2"/>
</dbReference>
<dbReference type="SMART" id="SM00060">
    <property type="entry name" value="FN3"/>
    <property type="match status" value="1"/>
</dbReference>
<evidence type="ECO:0000259" key="8">
    <source>
        <dbReference type="PROSITE" id="PS51272"/>
    </source>
</evidence>
<dbReference type="InterPro" id="IPR036116">
    <property type="entry name" value="FN3_sf"/>
</dbReference>
<dbReference type="InterPro" id="IPR015943">
    <property type="entry name" value="WD40/YVTN_repeat-like_dom_sf"/>
</dbReference>
<dbReference type="SUPFAM" id="SSF50974">
    <property type="entry name" value="Nitrous oxide reductase, N-terminal domain"/>
    <property type="match status" value="1"/>
</dbReference>
<evidence type="ECO:0000256" key="3">
    <source>
        <dbReference type="ARBA" id="ARBA00023277"/>
    </source>
</evidence>
<feature type="region of interest" description="Disordered" evidence="5">
    <location>
        <begin position="971"/>
        <end position="1002"/>
    </location>
</feature>
<evidence type="ECO:0000256" key="5">
    <source>
        <dbReference type="SAM" id="MobiDB-lite"/>
    </source>
</evidence>
<feature type="signal peptide" evidence="6">
    <location>
        <begin position="1"/>
        <end position="34"/>
    </location>
</feature>
<dbReference type="PROSITE" id="PS50853">
    <property type="entry name" value="FN3"/>
    <property type="match status" value="1"/>
</dbReference>
<dbReference type="SUPFAM" id="SSF51004">
    <property type="entry name" value="C-terminal (heme d1) domain of cytochrome cd1-nitrite reductase"/>
    <property type="match status" value="2"/>
</dbReference>
<dbReference type="SMART" id="SM00135">
    <property type="entry name" value="LY"/>
    <property type="match status" value="6"/>
</dbReference>
<proteinExistence type="predicted"/>
<dbReference type="GO" id="GO:0030245">
    <property type="term" value="P:cellulose catabolic process"/>
    <property type="evidence" value="ECO:0007669"/>
    <property type="project" value="UniProtKB-KW"/>
</dbReference>
<protein>
    <submittedName>
        <fullName evidence="9">YVTN family beta-propeller protein</fullName>
    </submittedName>
</protein>
<keyword evidence="3" id="KW-0119">Carbohydrate metabolism</keyword>
<evidence type="ECO:0000256" key="2">
    <source>
        <dbReference type="ARBA" id="ARBA00023001"/>
    </source>
</evidence>
<feature type="domain" description="Fibronectin type-III" evidence="7">
    <location>
        <begin position="892"/>
        <end position="982"/>
    </location>
</feature>
<comment type="caution">
    <text evidence="9">The sequence shown here is derived from an EMBL/GenBank/DDBJ whole genome shotgun (WGS) entry which is preliminary data.</text>
</comment>
<dbReference type="PANTHER" id="PTHR47197:SF3">
    <property type="entry name" value="DIHYDRO-HEME D1 DEHYDROGENASE"/>
    <property type="match status" value="1"/>
</dbReference>
<dbReference type="InterPro" id="IPR051200">
    <property type="entry name" value="Host-pathogen_enzymatic-act"/>
</dbReference>
<keyword evidence="2" id="KW-0136">Cellulose degradation</keyword>
<dbReference type="Pfam" id="PF21783">
    <property type="entry name" value="YNCE"/>
    <property type="match status" value="1"/>
</dbReference>
<dbReference type="InterPro" id="IPR014756">
    <property type="entry name" value="Ig_E-set"/>
</dbReference>
<dbReference type="Gene3D" id="2.130.10.10">
    <property type="entry name" value="YVTN repeat-like/Quinoprotein amine dehydrogenase"/>
    <property type="match status" value="5"/>
</dbReference>
<dbReference type="InterPro" id="IPR011045">
    <property type="entry name" value="N2O_reductase_N"/>
</dbReference>
<dbReference type="SUPFAM" id="SSF49265">
    <property type="entry name" value="Fibronectin type III"/>
    <property type="match status" value="1"/>
</dbReference>
<dbReference type="Pfam" id="PF00395">
    <property type="entry name" value="SLH"/>
    <property type="match status" value="3"/>
</dbReference>
<evidence type="ECO:0000256" key="6">
    <source>
        <dbReference type="SAM" id="SignalP"/>
    </source>
</evidence>
<evidence type="ECO:0000313" key="9">
    <source>
        <dbReference type="EMBL" id="RED76947.1"/>
    </source>
</evidence>
<gene>
    <name evidence="9" type="ORF">DFP98_110170</name>
</gene>
<dbReference type="PANTHER" id="PTHR47197">
    <property type="entry name" value="PROTEIN NIRF"/>
    <property type="match status" value="1"/>
</dbReference>
<dbReference type="InterPro" id="IPR000033">
    <property type="entry name" value="LDLR_classB_rpt"/>
</dbReference>
<accession>A0A3D9JTR6</accession>